<sequence length="78" mass="8293">MNEKGETNPYSKCSAVFSEKYTPAAKPGTAVQDLGSLVRSIIPSSSNNQRGKWQKPDASSTMLTLGTSGYTSDECSEA</sequence>
<dbReference type="AlphaFoldDB" id="A0ABD0UHA8"/>
<evidence type="ECO:0000313" key="2">
    <source>
        <dbReference type="EMBL" id="KAL0912120.1"/>
    </source>
</evidence>
<dbReference type="EMBL" id="JANQDX010000014">
    <property type="protein sequence ID" value="KAL0912120.1"/>
    <property type="molecule type" value="Genomic_DNA"/>
</dbReference>
<evidence type="ECO:0000256" key="1">
    <source>
        <dbReference type="SAM" id="MobiDB-lite"/>
    </source>
</evidence>
<accession>A0ABD0UHA8</accession>
<comment type="caution">
    <text evidence="2">The sequence shown here is derived from an EMBL/GenBank/DDBJ whole genome shotgun (WGS) entry which is preliminary data.</text>
</comment>
<proteinExistence type="predicted"/>
<name>A0ABD0UHA8_DENTH</name>
<feature type="region of interest" description="Disordered" evidence="1">
    <location>
        <begin position="42"/>
        <end position="78"/>
    </location>
</feature>
<dbReference type="Proteomes" id="UP001552299">
    <property type="component" value="Unassembled WGS sequence"/>
</dbReference>
<evidence type="ECO:0000313" key="3">
    <source>
        <dbReference type="Proteomes" id="UP001552299"/>
    </source>
</evidence>
<organism evidence="2 3">
    <name type="scientific">Dendrobium thyrsiflorum</name>
    <name type="common">Pinecone-like raceme dendrobium</name>
    <name type="synonym">Orchid</name>
    <dbReference type="NCBI Taxonomy" id="117978"/>
    <lineage>
        <taxon>Eukaryota</taxon>
        <taxon>Viridiplantae</taxon>
        <taxon>Streptophyta</taxon>
        <taxon>Embryophyta</taxon>
        <taxon>Tracheophyta</taxon>
        <taxon>Spermatophyta</taxon>
        <taxon>Magnoliopsida</taxon>
        <taxon>Liliopsida</taxon>
        <taxon>Asparagales</taxon>
        <taxon>Orchidaceae</taxon>
        <taxon>Epidendroideae</taxon>
        <taxon>Malaxideae</taxon>
        <taxon>Dendrobiinae</taxon>
        <taxon>Dendrobium</taxon>
    </lineage>
</organism>
<reference evidence="2 3" key="1">
    <citation type="journal article" date="2024" name="Plant Biotechnol. J.">
        <title>Dendrobium thyrsiflorum genome and its molecular insights into genes involved in important horticultural traits.</title>
        <authorList>
            <person name="Chen B."/>
            <person name="Wang J.Y."/>
            <person name="Zheng P.J."/>
            <person name="Li K.L."/>
            <person name="Liang Y.M."/>
            <person name="Chen X.F."/>
            <person name="Zhang C."/>
            <person name="Zhao X."/>
            <person name="He X."/>
            <person name="Zhang G.Q."/>
            <person name="Liu Z.J."/>
            <person name="Xu Q."/>
        </authorList>
    </citation>
    <scope>NUCLEOTIDE SEQUENCE [LARGE SCALE GENOMIC DNA]</scope>
    <source>
        <strain evidence="2">GZMU011</strain>
    </source>
</reference>
<protein>
    <submittedName>
        <fullName evidence="2">Uncharacterized protein</fullName>
    </submittedName>
</protein>
<keyword evidence="3" id="KW-1185">Reference proteome</keyword>
<gene>
    <name evidence="2" type="ORF">M5K25_018071</name>
</gene>